<evidence type="ECO:0000256" key="3">
    <source>
        <dbReference type="ARBA" id="ARBA00022723"/>
    </source>
</evidence>
<comment type="similarity">
    <text evidence="5">Belongs to the truncated hemoglobin family. Group II subfamily.</text>
</comment>
<organism evidence="6 7">
    <name type="scientific">Cypionkella sinensis</name>
    <dbReference type="NCBI Taxonomy" id="1756043"/>
    <lineage>
        <taxon>Bacteria</taxon>
        <taxon>Pseudomonadati</taxon>
        <taxon>Pseudomonadota</taxon>
        <taxon>Alphaproteobacteria</taxon>
        <taxon>Rhodobacterales</taxon>
        <taxon>Paracoccaceae</taxon>
        <taxon>Cypionkella</taxon>
    </lineage>
</organism>
<dbReference type="RefSeq" id="WP_380072398.1">
    <property type="nucleotide sequence ID" value="NZ_JBHRTO010000001.1"/>
</dbReference>
<proteinExistence type="inferred from homology"/>
<evidence type="ECO:0000256" key="1">
    <source>
        <dbReference type="ARBA" id="ARBA00022448"/>
    </source>
</evidence>
<dbReference type="PANTHER" id="PTHR47366:SF1">
    <property type="entry name" value="TWO-ON-TWO HEMOGLOBIN-3"/>
    <property type="match status" value="1"/>
</dbReference>
<dbReference type="Proteomes" id="UP001595547">
    <property type="component" value="Unassembled WGS sequence"/>
</dbReference>
<protein>
    <submittedName>
        <fullName evidence="6">Cyanoglobin</fullName>
    </submittedName>
</protein>
<dbReference type="Gene3D" id="1.10.490.10">
    <property type="entry name" value="Globins"/>
    <property type="match status" value="1"/>
</dbReference>
<dbReference type="SUPFAM" id="SSF46458">
    <property type="entry name" value="Globin-like"/>
    <property type="match status" value="1"/>
</dbReference>
<keyword evidence="4" id="KW-0408">Iron</keyword>
<evidence type="ECO:0000256" key="5">
    <source>
        <dbReference type="ARBA" id="ARBA00034496"/>
    </source>
</evidence>
<name>A0ABV7IZI3_9RHOB</name>
<evidence type="ECO:0000256" key="2">
    <source>
        <dbReference type="ARBA" id="ARBA00022617"/>
    </source>
</evidence>
<keyword evidence="7" id="KW-1185">Reference proteome</keyword>
<dbReference type="InterPro" id="IPR001486">
    <property type="entry name" value="Hemoglobin_trunc"/>
</dbReference>
<reference evidence="7" key="1">
    <citation type="journal article" date="2019" name="Int. J. Syst. Evol. Microbiol.">
        <title>The Global Catalogue of Microorganisms (GCM) 10K type strain sequencing project: providing services to taxonomists for standard genome sequencing and annotation.</title>
        <authorList>
            <consortium name="The Broad Institute Genomics Platform"/>
            <consortium name="The Broad Institute Genome Sequencing Center for Infectious Disease"/>
            <person name="Wu L."/>
            <person name="Ma J."/>
        </authorList>
    </citation>
    <scope>NUCLEOTIDE SEQUENCE [LARGE SCALE GENOMIC DNA]</scope>
    <source>
        <strain evidence="7">KCTC 52039</strain>
    </source>
</reference>
<evidence type="ECO:0000313" key="7">
    <source>
        <dbReference type="Proteomes" id="UP001595547"/>
    </source>
</evidence>
<accession>A0ABV7IZI3</accession>
<dbReference type="PANTHER" id="PTHR47366">
    <property type="entry name" value="TWO-ON-TWO HEMOGLOBIN-3"/>
    <property type="match status" value="1"/>
</dbReference>
<dbReference type="EMBL" id="JBHRTO010000001">
    <property type="protein sequence ID" value="MFC3180776.1"/>
    <property type="molecule type" value="Genomic_DNA"/>
</dbReference>
<dbReference type="InterPro" id="IPR012292">
    <property type="entry name" value="Globin/Proto"/>
</dbReference>
<dbReference type="Pfam" id="PF01152">
    <property type="entry name" value="Bac_globin"/>
    <property type="match status" value="1"/>
</dbReference>
<keyword evidence="1" id="KW-0813">Transport</keyword>
<evidence type="ECO:0000313" key="6">
    <source>
        <dbReference type="EMBL" id="MFC3180776.1"/>
    </source>
</evidence>
<comment type="caution">
    <text evidence="6">The sequence shown here is derived from an EMBL/GenBank/DDBJ whole genome shotgun (WGS) entry which is preliminary data.</text>
</comment>
<evidence type="ECO:0000256" key="4">
    <source>
        <dbReference type="ARBA" id="ARBA00023004"/>
    </source>
</evidence>
<dbReference type="InterPro" id="IPR044203">
    <property type="entry name" value="GlbO/GLB3-like"/>
</dbReference>
<dbReference type="InterPro" id="IPR009050">
    <property type="entry name" value="Globin-like_sf"/>
</dbReference>
<keyword evidence="2" id="KW-0349">Heme</keyword>
<keyword evidence="3" id="KW-0479">Metal-binding</keyword>
<sequence>MTSVIDRMGGEAVLRALVDRFYDLIETAPAGRHILHLHFRGHGIAHVRAAQFEFLCGFLGGRRDYMLRPGALNLKDQHGHVPIRPEDAADWLACMAQALRDTGVPEPVRAQVFAAFQSAAHALINRPATTTPPEIDSRS</sequence>
<gene>
    <name evidence="6" type="ORF">ACFOGH_07240</name>
</gene>